<name>A0ACA9SDN9_9GLOM</name>
<keyword evidence="2" id="KW-1185">Reference proteome</keyword>
<feature type="non-terminal residue" evidence="1">
    <location>
        <position position="1"/>
    </location>
</feature>
<sequence>NKSGILLLQEEKIQIDYNLDNFEKILKNKEDDLENLLAQLSETDLLNAHEYIRVENIEIE</sequence>
<dbReference type="Proteomes" id="UP000789920">
    <property type="component" value="Unassembled WGS sequence"/>
</dbReference>
<organism evidence="1 2">
    <name type="scientific">Racocetra persica</name>
    <dbReference type="NCBI Taxonomy" id="160502"/>
    <lineage>
        <taxon>Eukaryota</taxon>
        <taxon>Fungi</taxon>
        <taxon>Fungi incertae sedis</taxon>
        <taxon>Mucoromycota</taxon>
        <taxon>Glomeromycotina</taxon>
        <taxon>Glomeromycetes</taxon>
        <taxon>Diversisporales</taxon>
        <taxon>Gigasporaceae</taxon>
        <taxon>Racocetra</taxon>
    </lineage>
</organism>
<protein>
    <submittedName>
        <fullName evidence="1">3309_t:CDS:1</fullName>
    </submittedName>
</protein>
<evidence type="ECO:0000313" key="1">
    <source>
        <dbReference type="EMBL" id="CAG8834828.1"/>
    </source>
</evidence>
<reference evidence="1" key="1">
    <citation type="submission" date="2021-06" db="EMBL/GenBank/DDBJ databases">
        <authorList>
            <person name="Kallberg Y."/>
            <person name="Tangrot J."/>
            <person name="Rosling A."/>
        </authorList>
    </citation>
    <scope>NUCLEOTIDE SEQUENCE</scope>
    <source>
        <strain evidence="1">MA461A</strain>
    </source>
</reference>
<comment type="caution">
    <text evidence="1">The sequence shown here is derived from an EMBL/GenBank/DDBJ whole genome shotgun (WGS) entry which is preliminary data.</text>
</comment>
<gene>
    <name evidence="1" type="ORF">RPERSI_LOCUS29322</name>
</gene>
<proteinExistence type="predicted"/>
<evidence type="ECO:0000313" key="2">
    <source>
        <dbReference type="Proteomes" id="UP000789920"/>
    </source>
</evidence>
<accession>A0ACA9SDN9</accession>
<dbReference type="EMBL" id="CAJVQC010110237">
    <property type="protein sequence ID" value="CAG8834828.1"/>
    <property type="molecule type" value="Genomic_DNA"/>
</dbReference>
<feature type="non-terminal residue" evidence="1">
    <location>
        <position position="60"/>
    </location>
</feature>